<evidence type="ECO:0000313" key="1">
    <source>
        <dbReference type="EMBL" id="AEW60948.1"/>
    </source>
</evidence>
<dbReference type="AlphaFoldDB" id="A0A0H3GNL2"/>
<reference evidence="1 2" key="1">
    <citation type="journal article" date="2012" name="J. Bacteriol.">
        <title>Complete genome sequence of Klebsiella pneumoniae subsp. pneumoniae HS11286, a multidrug-resistant strain isolated from human sputum.</title>
        <authorList>
            <person name="Liu P."/>
            <person name="Li P."/>
            <person name="Jiang X."/>
            <person name="Bi D."/>
            <person name="Xie Y."/>
            <person name="Tai C."/>
            <person name="Deng Z."/>
            <person name="Rajakumar K."/>
            <person name="Ou H.Y."/>
        </authorList>
    </citation>
    <scope>NUCLEOTIDE SEQUENCE [LARGE SCALE GENOMIC DNA]</scope>
    <source>
        <strain evidence="1 2">HS11286</strain>
    </source>
</reference>
<gene>
    <name evidence="1" type="ordered locus">KPHS_22500</name>
</gene>
<keyword evidence="2" id="KW-1185">Reference proteome</keyword>
<dbReference type="Proteomes" id="UP000007841">
    <property type="component" value="Chromosome"/>
</dbReference>
<organism evidence="1 2">
    <name type="scientific">Klebsiella pneumoniae subsp. pneumoniae (strain HS11286)</name>
    <dbReference type="NCBI Taxonomy" id="1125630"/>
    <lineage>
        <taxon>Bacteria</taxon>
        <taxon>Pseudomonadati</taxon>
        <taxon>Pseudomonadota</taxon>
        <taxon>Gammaproteobacteria</taxon>
        <taxon>Enterobacterales</taxon>
        <taxon>Enterobacteriaceae</taxon>
        <taxon>Klebsiella/Raoultella group</taxon>
        <taxon>Klebsiella</taxon>
        <taxon>Klebsiella pneumoniae complex</taxon>
    </lineage>
</organism>
<accession>A0A0H3GNL2</accession>
<proteinExistence type="predicted"/>
<dbReference type="PATRIC" id="fig|1125630.4.peg.2190"/>
<dbReference type="RefSeq" id="YP_005226550.1">
    <property type="nucleotide sequence ID" value="NC_016845.1"/>
</dbReference>
<dbReference type="KEGG" id="kpm:KPHS_22500"/>
<dbReference type="RefSeq" id="WP_004218018.1">
    <property type="nucleotide sequence ID" value="NC_016845.1"/>
</dbReference>
<protein>
    <submittedName>
        <fullName evidence="1">Uncharacterized protein</fullName>
    </submittedName>
</protein>
<name>A0A0H3GNL2_KLEPH</name>
<dbReference type="GeneID" id="11847268"/>
<sequence length="55" mass="6517">MAQPALRYAERLCQLFLSHADFFHPGFGQVLPSLFHSHDYYIPYLLSNFHFVLFL</sequence>
<dbReference type="HOGENOM" id="CLU_3026297_0_0_6"/>
<evidence type="ECO:0000313" key="2">
    <source>
        <dbReference type="Proteomes" id="UP000007841"/>
    </source>
</evidence>
<dbReference type="EMBL" id="CP003200">
    <property type="protein sequence ID" value="AEW60948.1"/>
    <property type="molecule type" value="Genomic_DNA"/>
</dbReference>